<name>A0A383REJ6_PAEAL</name>
<proteinExistence type="predicted"/>
<dbReference type="Proteomes" id="UP000304148">
    <property type="component" value="Chromosome"/>
</dbReference>
<dbReference type="EMBL" id="LS992241">
    <property type="protein sequence ID" value="SYX84759.1"/>
    <property type="molecule type" value="Genomic_DNA"/>
</dbReference>
<evidence type="ECO:0000313" key="1">
    <source>
        <dbReference type="EMBL" id="SYX84759.1"/>
    </source>
</evidence>
<dbReference type="AlphaFoldDB" id="A0A383REJ6"/>
<organism evidence="1 2">
    <name type="scientific">Paenibacillus alvei</name>
    <name type="common">Bacillus alvei</name>
    <dbReference type="NCBI Taxonomy" id="44250"/>
    <lineage>
        <taxon>Bacteria</taxon>
        <taxon>Bacillati</taxon>
        <taxon>Bacillota</taxon>
        <taxon>Bacilli</taxon>
        <taxon>Bacillales</taxon>
        <taxon>Paenibacillaceae</taxon>
        <taxon>Paenibacillus</taxon>
    </lineage>
</organism>
<accession>A0A383REJ6</accession>
<reference evidence="2" key="1">
    <citation type="submission" date="2018-08" db="EMBL/GenBank/DDBJ databases">
        <authorList>
            <person name="Chevrot R."/>
        </authorList>
    </citation>
    <scope>NUCLEOTIDE SEQUENCE [LARGE SCALE GENOMIC DNA]</scope>
</reference>
<evidence type="ECO:0000313" key="2">
    <source>
        <dbReference type="Proteomes" id="UP000304148"/>
    </source>
</evidence>
<protein>
    <submittedName>
        <fullName evidence="1">Uncharacterized protein</fullName>
    </submittedName>
</protein>
<sequence length="73" mass="8111">MEFRSSKSRCARKLVINEVENNIIRSLTRRVTPNGAPATVLIVAYFLPSTEPSALGRKDCGLGLFFARKRDAT</sequence>
<gene>
    <name evidence="1" type="ORF">PBLR_13181</name>
</gene>